<evidence type="ECO:0000256" key="1">
    <source>
        <dbReference type="ARBA" id="ARBA00004418"/>
    </source>
</evidence>
<accession>A0A133XDP6</accession>
<evidence type="ECO:0000256" key="15">
    <source>
        <dbReference type="SAM" id="MobiDB-lite"/>
    </source>
</evidence>
<dbReference type="EMBL" id="LODL01000040">
    <property type="protein sequence ID" value="KXB29062.1"/>
    <property type="molecule type" value="Genomic_DNA"/>
</dbReference>
<proteinExistence type="inferred from homology"/>
<keyword evidence="7 16" id="KW-0732">Signal</keyword>
<comment type="function">
    <text evidence="12">Electron transfer subunit of the periplasmic nitrate reductase complex NapAB.</text>
</comment>
<feature type="region of interest" description="Disordered" evidence="15">
    <location>
        <begin position="47"/>
        <end position="68"/>
    </location>
</feature>
<gene>
    <name evidence="17" type="ORF">AT959_19800</name>
</gene>
<evidence type="ECO:0000256" key="8">
    <source>
        <dbReference type="ARBA" id="ARBA00022764"/>
    </source>
</evidence>
<keyword evidence="10 14" id="KW-0408">Iron</keyword>
<evidence type="ECO:0000256" key="16">
    <source>
        <dbReference type="SAM" id="SignalP"/>
    </source>
</evidence>
<evidence type="ECO:0000256" key="14">
    <source>
        <dbReference type="PIRSR" id="PIRSR006105-2"/>
    </source>
</evidence>
<evidence type="ECO:0000256" key="13">
    <source>
        <dbReference type="PIRSR" id="PIRSR006105-1"/>
    </source>
</evidence>
<reference evidence="17 18" key="1">
    <citation type="submission" date="2015-12" db="EMBL/GenBank/DDBJ databases">
        <title>Nitrous oxide reduction kinetics distinguish bacteria harboring typical versus atypical NosZ.</title>
        <authorList>
            <person name="Yoon S."/>
            <person name="Nissen S."/>
            <person name="Park D."/>
            <person name="Sanford R.A."/>
            <person name="Loeffler F.E."/>
        </authorList>
    </citation>
    <scope>NUCLEOTIDE SEQUENCE [LARGE SCALE GENOMIC DNA]</scope>
    <source>
        <strain evidence="17 18">ATCC BAA-841</strain>
    </source>
</reference>
<dbReference type="Gene3D" id="1.10.1130.10">
    <property type="entry name" value="Flavocytochrome C3, Chain A"/>
    <property type="match status" value="1"/>
</dbReference>
<keyword evidence="9 12" id="KW-0249">Electron transport</keyword>
<feature type="binding site" description="axial binding residue" evidence="14">
    <location>
        <position position="74"/>
    </location>
    <ligand>
        <name>heme c</name>
        <dbReference type="ChEBI" id="CHEBI:61717"/>
        <label>1</label>
    </ligand>
    <ligandPart>
        <name>Fe</name>
        <dbReference type="ChEBI" id="CHEBI:18248"/>
    </ligandPart>
</feature>
<comment type="PTM">
    <text evidence="13">Binds 2 heme C groups per subunit.</text>
</comment>
<dbReference type="Pfam" id="PF03892">
    <property type="entry name" value="NapB"/>
    <property type="match status" value="1"/>
</dbReference>
<evidence type="ECO:0000256" key="12">
    <source>
        <dbReference type="PIRNR" id="PIRNR006105"/>
    </source>
</evidence>
<dbReference type="RefSeq" id="WP_066887292.1">
    <property type="nucleotide sequence ID" value="NZ_LODL01000040.1"/>
</dbReference>
<feature type="binding site" description="covalent" evidence="13">
    <location>
        <position position="129"/>
    </location>
    <ligand>
        <name>heme c</name>
        <dbReference type="ChEBI" id="CHEBI:61717"/>
        <label>2</label>
    </ligand>
</feature>
<evidence type="ECO:0000256" key="11">
    <source>
        <dbReference type="ARBA" id="ARBA00031832"/>
    </source>
</evidence>
<keyword evidence="18" id="KW-1185">Reference proteome</keyword>
<feature type="binding site" description="covalent" evidence="13">
    <location>
        <position position="89"/>
    </location>
    <ligand>
        <name>heme c</name>
        <dbReference type="ChEBI" id="CHEBI:61717"/>
        <label>1</label>
    </ligand>
</feature>
<feature type="binding site" description="axial binding residue" evidence="14">
    <location>
        <position position="93"/>
    </location>
    <ligand>
        <name>heme c</name>
        <dbReference type="ChEBI" id="CHEBI:61717"/>
        <label>1</label>
    </ligand>
    <ligandPart>
        <name>Fe</name>
        <dbReference type="ChEBI" id="CHEBI:18248"/>
    </ligandPart>
</feature>
<dbReference type="GO" id="GO:0009061">
    <property type="term" value="P:anaerobic respiration"/>
    <property type="evidence" value="ECO:0007669"/>
    <property type="project" value="InterPro"/>
</dbReference>
<keyword evidence="6 14" id="KW-0479">Metal-binding</keyword>
<name>A0A133XDP6_9RHOO</name>
<keyword evidence="8 12" id="KW-0574">Periplasm</keyword>
<evidence type="ECO:0000313" key="18">
    <source>
        <dbReference type="Proteomes" id="UP000070186"/>
    </source>
</evidence>
<feature type="binding site" description="covalent" evidence="13">
    <location>
        <position position="132"/>
    </location>
    <ligand>
        <name>heme c</name>
        <dbReference type="ChEBI" id="CHEBI:61717"/>
        <label>2</label>
    </ligand>
</feature>
<feature type="binding site" description="axial binding residue" evidence="14">
    <location>
        <position position="133"/>
    </location>
    <ligand>
        <name>heme c</name>
        <dbReference type="ChEBI" id="CHEBI:61717"/>
        <label>2</label>
    </ligand>
    <ligandPart>
        <name>Fe</name>
        <dbReference type="ChEBI" id="CHEBI:18248"/>
    </ligandPart>
</feature>
<dbReference type="PANTHER" id="PTHR38604:SF1">
    <property type="entry name" value="PERIPLASMIC NITRATE REDUCTASE, ELECTRON TRANSFER SUBUNIT"/>
    <property type="match status" value="1"/>
</dbReference>
<comment type="subcellular location">
    <subcellularLocation>
        <location evidence="1 12">Periplasm</location>
    </subcellularLocation>
</comment>
<keyword evidence="5 13" id="KW-0349">Heme</keyword>
<dbReference type="GO" id="GO:0042597">
    <property type="term" value="C:periplasmic space"/>
    <property type="evidence" value="ECO:0007669"/>
    <property type="project" value="UniProtKB-SubCell"/>
</dbReference>
<evidence type="ECO:0000256" key="10">
    <source>
        <dbReference type="ARBA" id="ARBA00023004"/>
    </source>
</evidence>
<dbReference type="PROSITE" id="PS51257">
    <property type="entry name" value="PROKAR_LIPOPROTEIN"/>
    <property type="match status" value="1"/>
</dbReference>
<evidence type="ECO:0000313" key="17">
    <source>
        <dbReference type="EMBL" id="KXB29062.1"/>
    </source>
</evidence>
<evidence type="ECO:0000256" key="9">
    <source>
        <dbReference type="ARBA" id="ARBA00022982"/>
    </source>
</evidence>
<comment type="subunit">
    <text evidence="12">Component of the periplasmic nitrate reductase NapAB complex composed of NapA and NapB.</text>
</comment>
<protein>
    <recommendedName>
        <fullName evidence="3 12">Periplasmic nitrate reductase, electron transfer subunit</fullName>
    </recommendedName>
    <alternativeName>
        <fullName evidence="11 12">Diheme cytochrome c NapB</fullName>
    </alternativeName>
</protein>
<dbReference type="AlphaFoldDB" id="A0A133XDP6"/>
<feature type="binding site" description="axial binding residue" evidence="14">
    <location>
        <position position="110"/>
    </location>
    <ligand>
        <name>heme c</name>
        <dbReference type="ChEBI" id="CHEBI:61717"/>
        <label>2</label>
    </ligand>
    <ligandPart>
        <name>Fe</name>
        <dbReference type="ChEBI" id="CHEBI:18248"/>
    </ligandPart>
</feature>
<comment type="similarity">
    <text evidence="2 12">Belongs to the NapB family.</text>
</comment>
<feature type="binding site" description="covalent" evidence="13">
    <location>
        <position position="92"/>
    </location>
    <ligand>
        <name>heme c</name>
        <dbReference type="ChEBI" id="CHEBI:61717"/>
        <label>1</label>
    </ligand>
</feature>
<dbReference type="InterPro" id="IPR005591">
    <property type="entry name" value="NapB"/>
</dbReference>
<feature type="signal peptide" evidence="16">
    <location>
        <begin position="1"/>
        <end position="21"/>
    </location>
</feature>
<dbReference type="STRING" id="281362.AT959_19800"/>
<evidence type="ECO:0000256" key="3">
    <source>
        <dbReference type="ARBA" id="ARBA00013773"/>
    </source>
</evidence>
<dbReference type="PANTHER" id="PTHR38604">
    <property type="entry name" value="PERIPLASMIC NITRATE REDUCTASE, ELECTRON TRANSFER SUBUNIT"/>
    <property type="match status" value="1"/>
</dbReference>
<evidence type="ECO:0000256" key="4">
    <source>
        <dbReference type="ARBA" id="ARBA00022448"/>
    </source>
</evidence>
<evidence type="ECO:0000256" key="5">
    <source>
        <dbReference type="ARBA" id="ARBA00022617"/>
    </source>
</evidence>
<feature type="chain" id="PRO_5007459531" description="Periplasmic nitrate reductase, electron transfer subunit" evidence="16">
    <location>
        <begin position="22"/>
        <end position="162"/>
    </location>
</feature>
<evidence type="ECO:0000256" key="7">
    <source>
        <dbReference type="ARBA" id="ARBA00022729"/>
    </source>
</evidence>
<evidence type="ECO:0000256" key="6">
    <source>
        <dbReference type="ARBA" id="ARBA00022723"/>
    </source>
</evidence>
<keyword evidence="4 12" id="KW-0813">Transport</keyword>
<comment type="caution">
    <text evidence="17">The sequence shown here is derived from an EMBL/GenBank/DDBJ whole genome shotgun (WGS) entry which is preliminary data.</text>
</comment>
<organism evidence="17 18">
    <name type="scientific">Dechloromonas denitrificans</name>
    <dbReference type="NCBI Taxonomy" id="281362"/>
    <lineage>
        <taxon>Bacteria</taxon>
        <taxon>Pseudomonadati</taxon>
        <taxon>Pseudomonadota</taxon>
        <taxon>Betaproteobacteria</taxon>
        <taxon>Rhodocyclales</taxon>
        <taxon>Azonexaceae</taxon>
        <taxon>Dechloromonas</taxon>
    </lineage>
</organism>
<sequence length="162" mass="17279">MKQTLKTTFAVLAAAACWALAAPGFAQEAPKPMRGADVPAVDQAPEAKKYLGGKPGGQTKVARTFSSQPPVIPHAVENFDEITLEENQCLSCHGPDVYKKKNAPKVGDSHFRDRDGKVLPEASAARHNCVQCHVPQVDAPPLVDNDFKGDLVAAKPAGKKKN</sequence>
<dbReference type="SUPFAM" id="SSF48695">
    <property type="entry name" value="Multiheme cytochromes"/>
    <property type="match status" value="1"/>
</dbReference>
<dbReference type="GO" id="GO:0046872">
    <property type="term" value="F:metal ion binding"/>
    <property type="evidence" value="ECO:0007669"/>
    <property type="project" value="UniProtKB-KW"/>
</dbReference>
<dbReference type="PIRSF" id="PIRSF006105">
    <property type="entry name" value="NapB"/>
    <property type="match status" value="1"/>
</dbReference>
<evidence type="ECO:0000256" key="2">
    <source>
        <dbReference type="ARBA" id="ARBA00007368"/>
    </source>
</evidence>
<dbReference type="InterPro" id="IPR036280">
    <property type="entry name" value="Multihaem_cyt_sf"/>
</dbReference>
<dbReference type="Proteomes" id="UP000070186">
    <property type="component" value="Unassembled WGS sequence"/>
</dbReference>